<comment type="caution">
    <text evidence="2">The sequence shown here is derived from an EMBL/GenBank/DDBJ whole genome shotgun (WGS) entry which is preliminary data.</text>
</comment>
<protein>
    <submittedName>
        <fullName evidence="2">Uncharacterized protein</fullName>
    </submittedName>
</protein>
<dbReference type="OrthoDB" id="5414888at2759"/>
<evidence type="ECO:0000313" key="2">
    <source>
        <dbReference type="EMBL" id="TNN66123.1"/>
    </source>
</evidence>
<name>A0A4Z2HMB6_9TELE</name>
<organism evidence="2 3">
    <name type="scientific">Liparis tanakae</name>
    <name type="common">Tanaka's snailfish</name>
    <dbReference type="NCBI Taxonomy" id="230148"/>
    <lineage>
        <taxon>Eukaryota</taxon>
        <taxon>Metazoa</taxon>
        <taxon>Chordata</taxon>
        <taxon>Craniata</taxon>
        <taxon>Vertebrata</taxon>
        <taxon>Euteleostomi</taxon>
        <taxon>Actinopterygii</taxon>
        <taxon>Neopterygii</taxon>
        <taxon>Teleostei</taxon>
        <taxon>Neoteleostei</taxon>
        <taxon>Acanthomorphata</taxon>
        <taxon>Eupercaria</taxon>
        <taxon>Perciformes</taxon>
        <taxon>Cottioidei</taxon>
        <taxon>Cottales</taxon>
        <taxon>Liparidae</taxon>
        <taxon>Liparis</taxon>
    </lineage>
</organism>
<sequence>MLYAIRQVENSHELLEKTVLKLRVDQKERHMQRIGNLLQASMFLNYMWQKMRVAGAPSSMSQDEDMDTTALAQPFFMMEKEKGMESGDEEKQDGDDSDDGQGEDPNGPEKEEEDDEVSASKKASTNEGSLENGGSTKTNGNHHSGSEESSDEEDVEEDQTSVKVMKCLPVPSVLLSQTSAS</sequence>
<keyword evidence="3" id="KW-1185">Reference proteome</keyword>
<dbReference type="Proteomes" id="UP000314294">
    <property type="component" value="Unassembled WGS sequence"/>
</dbReference>
<feature type="compositionally biased region" description="Acidic residues" evidence="1">
    <location>
        <begin position="148"/>
        <end position="159"/>
    </location>
</feature>
<proteinExistence type="predicted"/>
<gene>
    <name evidence="2" type="ORF">EYF80_023601</name>
</gene>
<evidence type="ECO:0000256" key="1">
    <source>
        <dbReference type="SAM" id="MobiDB-lite"/>
    </source>
</evidence>
<feature type="compositionally biased region" description="Polar residues" evidence="1">
    <location>
        <begin position="121"/>
        <end position="143"/>
    </location>
</feature>
<evidence type="ECO:0000313" key="3">
    <source>
        <dbReference type="Proteomes" id="UP000314294"/>
    </source>
</evidence>
<accession>A0A4Z2HMB6</accession>
<feature type="region of interest" description="Disordered" evidence="1">
    <location>
        <begin position="77"/>
        <end position="164"/>
    </location>
</feature>
<feature type="compositionally biased region" description="Acidic residues" evidence="1">
    <location>
        <begin position="86"/>
        <end position="102"/>
    </location>
</feature>
<dbReference type="EMBL" id="SRLO01000224">
    <property type="protein sequence ID" value="TNN66123.1"/>
    <property type="molecule type" value="Genomic_DNA"/>
</dbReference>
<dbReference type="AlphaFoldDB" id="A0A4Z2HMB6"/>
<reference evidence="2 3" key="1">
    <citation type="submission" date="2019-03" db="EMBL/GenBank/DDBJ databases">
        <title>First draft genome of Liparis tanakae, snailfish: a comprehensive survey of snailfish specific genes.</title>
        <authorList>
            <person name="Kim W."/>
            <person name="Song I."/>
            <person name="Jeong J.-H."/>
            <person name="Kim D."/>
            <person name="Kim S."/>
            <person name="Ryu S."/>
            <person name="Song J.Y."/>
            <person name="Lee S.K."/>
        </authorList>
    </citation>
    <scope>NUCLEOTIDE SEQUENCE [LARGE SCALE GENOMIC DNA]</scope>
    <source>
        <tissue evidence="2">Muscle</tissue>
    </source>
</reference>